<accession>A0A7R6PWQ9</accession>
<dbReference type="EMBL" id="AP017470">
    <property type="protein sequence ID" value="BBB32045.1"/>
    <property type="molecule type" value="Genomic_DNA"/>
</dbReference>
<dbReference type="PROSITE" id="PS51257">
    <property type="entry name" value="PROKAR_LIPOPROTEIN"/>
    <property type="match status" value="1"/>
</dbReference>
<name>A0A7R6PWQ9_9BACT</name>
<dbReference type="AlphaFoldDB" id="A0A7R6PWQ9"/>
<keyword evidence="2" id="KW-1185">Reference proteome</keyword>
<protein>
    <recommendedName>
        <fullName evidence="3">DUF4878 domain-containing protein</fullName>
    </recommendedName>
</protein>
<organism evidence="1 2">
    <name type="scientific">Thermotomaculum hydrothermale</name>
    <dbReference type="NCBI Taxonomy" id="981385"/>
    <lineage>
        <taxon>Bacteria</taxon>
        <taxon>Pseudomonadati</taxon>
        <taxon>Acidobacteriota</taxon>
        <taxon>Holophagae</taxon>
        <taxon>Thermotomaculales</taxon>
        <taxon>Thermotomaculaceae</taxon>
        <taxon>Thermotomaculum</taxon>
    </lineage>
</organism>
<evidence type="ECO:0000313" key="1">
    <source>
        <dbReference type="EMBL" id="BBB32045.1"/>
    </source>
</evidence>
<proteinExistence type="predicted"/>
<dbReference type="Proteomes" id="UP000595564">
    <property type="component" value="Chromosome"/>
</dbReference>
<gene>
    <name evidence="1" type="ORF">TTHT_0452</name>
</gene>
<dbReference type="KEGG" id="thyd:TTHT_0452"/>
<sequence>MAKKILLLFFVISTVSCLKLGNSIPLETKVELFWKARMTGKYTFNYNGKTMRLYDDFLPQSLKKEINEKKFYSLLNYRVLKYEIENIKYNKNKTEAEVKVSITIDFQGYKLENVIVKNKWIKENGDWKIYLKTQSNPFYNY</sequence>
<dbReference type="RefSeq" id="WP_201328384.1">
    <property type="nucleotide sequence ID" value="NZ_AP017470.1"/>
</dbReference>
<evidence type="ECO:0008006" key="3">
    <source>
        <dbReference type="Google" id="ProtNLM"/>
    </source>
</evidence>
<evidence type="ECO:0000313" key="2">
    <source>
        <dbReference type="Proteomes" id="UP000595564"/>
    </source>
</evidence>
<reference evidence="1 2" key="1">
    <citation type="journal article" date="2012" name="Extremophiles">
        <title>Thermotomaculum hydrothermale gen. nov., sp. nov., a novel heterotrophic thermophile within the phylum Acidobacteria from a deep-sea hydrothermal vent chimney in the Southern Okinawa Trough.</title>
        <authorList>
            <person name="Izumi H."/>
            <person name="Nunoura T."/>
            <person name="Miyazaki M."/>
            <person name="Mino S."/>
            <person name="Toki T."/>
            <person name="Takai K."/>
            <person name="Sako Y."/>
            <person name="Sawabe T."/>
            <person name="Nakagawa S."/>
        </authorList>
    </citation>
    <scope>NUCLEOTIDE SEQUENCE [LARGE SCALE GENOMIC DNA]</scope>
    <source>
        <strain evidence="1 2">AC55</strain>
    </source>
</reference>